<dbReference type="InterPro" id="IPR017871">
    <property type="entry name" value="ABC_transporter-like_CS"/>
</dbReference>
<dbReference type="Gene3D" id="3.40.50.300">
    <property type="entry name" value="P-loop containing nucleotide triphosphate hydrolases"/>
    <property type="match status" value="1"/>
</dbReference>
<comment type="similarity">
    <text evidence="1">Belongs to the ABC transporter superfamily.</text>
</comment>
<evidence type="ECO:0000313" key="5">
    <source>
        <dbReference type="EMBL" id="SVD72326.1"/>
    </source>
</evidence>
<dbReference type="InterPro" id="IPR003439">
    <property type="entry name" value="ABC_transporter-like_ATP-bd"/>
</dbReference>
<dbReference type="PANTHER" id="PTHR43820:SF4">
    <property type="entry name" value="HIGH-AFFINITY BRANCHED-CHAIN AMINO ACID TRANSPORT ATP-BINDING PROTEIN LIVF"/>
    <property type="match status" value="1"/>
</dbReference>
<feature type="domain" description="ABC transporter" evidence="4">
    <location>
        <begin position="6"/>
        <end position="183"/>
    </location>
</feature>
<dbReference type="PROSITE" id="PS50893">
    <property type="entry name" value="ABC_TRANSPORTER_2"/>
    <property type="match status" value="1"/>
</dbReference>
<dbReference type="GO" id="GO:0015807">
    <property type="term" value="P:L-amino acid transport"/>
    <property type="evidence" value="ECO:0007669"/>
    <property type="project" value="TreeGrafter"/>
</dbReference>
<reference evidence="5" key="1">
    <citation type="submission" date="2018-05" db="EMBL/GenBank/DDBJ databases">
        <authorList>
            <person name="Lanie J.A."/>
            <person name="Ng W.-L."/>
            <person name="Kazmierczak K.M."/>
            <person name="Andrzejewski T.M."/>
            <person name="Davidsen T.M."/>
            <person name="Wayne K.J."/>
            <person name="Tettelin H."/>
            <person name="Glass J.I."/>
            <person name="Rusch D."/>
            <person name="Podicherti R."/>
            <person name="Tsui H.-C.T."/>
            <person name="Winkler M.E."/>
        </authorList>
    </citation>
    <scope>NUCLEOTIDE SEQUENCE</scope>
</reference>
<dbReference type="GO" id="GO:0016887">
    <property type="term" value="F:ATP hydrolysis activity"/>
    <property type="evidence" value="ECO:0007669"/>
    <property type="project" value="InterPro"/>
</dbReference>
<evidence type="ECO:0000259" key="4">
    <source>
        <dbReference type="PROSITE" id="PS50893"/>
    </source>
</evidence>
<dbReference type="PANTHER" id="PTHR43820">
    <property type="entry name" value="HIGH-AFFINITY BRANCHED-CHAIN AMINO ACID TRANSPORT ATP-BINDING PROTEIN LIVF"/>
    <property type="match status" value="1"/>
</dbReference>
<proteinExistence type="inferred from homology"/>
<dbReference type="GO" id="GO:0005524">
    <property type="term" value="F:ATP binding"/>
    <property type="evidence" value="ECO:0007669"/>
    <property type="project" value="InterPro"/>
</dbReference>
<evidence type="ECO:0000256" key="3">
    <source>
        <dbReference type="ARBA" id="ARBA00022970"/>
    </source>
</evidence>
<feature type="non-terminal residue" evidence="5">
    <location>
        <position position="183"/>
    </location>
</feature>
<gene>
    <name evidence="5" type="ORF">METZ01_LOCUS425180</name>
</gene>
<dbReference type="AlphaFoldDB" id="A0A382XMG3"/>
<dbReference type="GO" id="GO:0015658">
    <property type="term" value="F:branched-chain amino acid transmembrane transporter activity"/>
    <property type="evidence" value="ECO:0007669"/>
    <property type="project" value="TreeGrafter"/>
</dbReference>
<dbReference type="EMBL" id="UINC01168999">
    <property type="protein sequence ID" value="SVD72326.1"/>
    <property type="molecule type" value="Genomic_DNA"/>
</dbReference>
<sequence>MSEPILLVDNITAGYERQRVLRNLSLEVPDGRAVGIIGPNGHGKSTLLKCISNLIRPFHGTIQFKGKSTIGLRPEKIVEIGITHIPQGDLLFPKLTVLENLRMGAYLSLRNGEEVNKRRNQVYEIFPKLREREYQLASTLSGGERRMLSIGRGLMTEGSILLIDEPSLGLAPMIIEQIYEVLT</sequence>
<dbReference type="InterPro" id="IPR027417">
    <property type="entry name" value="P-loop_NTPase"/>
</dbReference>
<dbReference type="SUPFAM" id="SSF52540">
    <property type="entry name" value="P-loop containing nucleoside triphosphate hydrolases"/>
    <property type="match status" value="1"/>
</dbReference>
<keyword evidence="2" id="KW-0813">Transport</keyword>
<accession>A0A382XMG3</accession>
<name>A0A382XMG3_9ZZZZ</name>
<dbReference type="Pfam" id="PF00005">
    <property type="entry name" value="ABC_tran"/>
    <property type="match status" value="1"/>
</dbReference>
<protein>
    <recommendedName>
        <fullName evidence="4">ABC transporter domain-containing protein</fullName>
    </recommendedName>
</protein>
<evidence type="ECO:0000256" key="2">
    <source>
        <dbReference type="ARBA" id="ARBA00022448"/>
    </source>
</evidence>
<organism evidence="5">
    <name type="scientific">marine metagenome</name>
    <dbReference type="NCBI Taxonomy" id="408172"/>
    <lineage>
        <taxon>unclassified sequences</taxon>
        <taxon>metagenomes</taxon>
        <taxon>ecological metagenomes</taxon>
    </lineage>
</organism>
<dbReference type="InterPro" id="IPR052156">
    <property type="entry name" value="BCAA_Transport_ATP-bd_LivF"/>
</dbReference>
<dbReference type="PROSITE" id="PS00211">
    <property type="entry name" value="ABC_TRANSPORTER_1"/>
    <property type="match status" value="1"/>
</dbReference>
<evidence type="ECO:0000256" key="1">
    <source>
        <dbReference type="ARBA" id="ARBA00005417"/>
    </source>
</evidence>
<keyword evidence="3" id="KW-0029">Amino-acid transport</keyword>